<protein>
    <recommendedName>
        <fullName evidence="3">Transcription elongation factor GreA/GreB C-terminal domain-containing protein</fullName>
    </recommendedName>
</protein>
<accession>A0ABU5N1R2</accession>
<evidence type="ECO:0000313" key="1">
    <source>
        <dbReference type="EMBL" id="MDZ8120191.1"/>
    </source>
</evidence>
<name>A0ABU5N1R2_9BACT</name>
<evidence type="ECO:0008006" key="3">
    <source>
        <dbReference type="Google" id="ProtNLM"/>
    </source>
</evidence>
<reference evidence="1 2" key="1">
    <citation type="journal article" date="2024" name="Appl. Environ. Microbiol.">
        <title>Pontiella agarivorans sp. nov., a novel marine anaerobic bacterium capable of degrading macroalgal polysaccharides and fixing nitrogen.</title>
        <authorList>
            <person name="Liu N."/>
            <person name="Kivenson V."/>
            <person name="Peng X."/>
            <person name="Cui Z."/>
            <person name="Lankiewicz T.S."/>
            <person name="Gosselin K.M."/>
            <person name="English C.J."/>
            <person name="Blair E.M."/>
            <person name="O'Malley M.A."/>
            <person name="Valentine D.L."/>
        </authorList>
    </citation>
    <scope>NUCLEOTIDE SEQUENCE [LARGE SCALE GENOMIC DNA]</scope>
    <source>
        <strain evidence="1 2">NLcol2</strain>
    </source>
</reference>
<dbReference type="EMBL" id="JARVCO010000012">
    <property type="protein sequence ID" value="MDZ8120191.1"/>
    <property type="molecule type" value="Genomic_DNA"/>
</dbReference>
<sequence length="154" mass="16508">MKETVIAAVIQSLEKELERQARANAQSNAASAFSAAHAEKQRDTTGFEAAHLARGYAGQALELQHRMDELKAMPVEDFTGQEIDVGAMVEVDFDGESDTYLLLNCGGGTEVKVDGCTVTVITPESPLGSRLMNNFEAGFVELPTGLEGIILAVY</sequence>
<comment type="caution">
    <text evidence="1">The sequence shown here is derived from an EMBL/GenBank/DDBJ whole genome shotgun (WGS) entry which is preliminary data.</text>
</comment>
<keyword evidence="2" id="KW-1185">Reference proteome</keyword>
<proteinExistence type="predicted"/>
<dbReference type="Proteomes" id="UP001290861">
    <property type="component" value="Unassembled WGS sequence"/>
</dbReference>
<gene>
    <name evidence="1" type="ORF">P9H32_16285</name>
</gene>
<evidence type="ECO:0000313" key="2">
    <source>
        <dbReference type="Proteomes" id="UP001290861"/>
    </source>
</evidence>
<organism evidence="1 2">
    <name type="scientific">Pontiella agarivorans</name>
    <dbReference type="NCBI Taxonomy" id="3038953"/>
    <lineage>
        <taxon>Bacteria</taxon>
        <taxon>Pseudomonadati</taxon>
        <taxon>Kiritimatiellota</taxon>
        <taxon>Kiritimatiellia</taxon>
        <taxon>Kiritimatiellales</taxon>
        <taxon>Pontiellaceae</taxon>
        <taxon>Pontiella</taxon>
    </lineage>
</organism>